<dbReference type="Proteomes" id="UP000620124">
    <property type="component" value="Unassembled WGS sequence"/>
</dbReference>
<reference evidence="3" key="1">
    <citation type="submission" date="2020-05" db="EMBL/GenBank/DDBJ databases">
        <title>Mycena genomes resolve the evolution of fungal bioluminescence.</title>
        <authorList>
            <person name="Tsai I.J."/>
        </authorList>
    </citation>
    <scope>NUCLEOTIDE SEQUENCE</scope>
    <source>
        <strain evidence="3">CCC161011</strain>
    </source>
</reference>
<feature type="compositionally biased region" description="Polar residues" evidence="1">
    <location>
        <begin position="75"/>
        <end position="100"/>
    </location>
</feature>
<dbReference type="InterPro" id="IPR046522">
    <property type="entry name" value="DUF6699"/>
</dbReference>
<name>A0A8H6YWQ3_9AGAR</name>
<accession>A0A8H6YWQ3</accession>
<evidence type="ECO:0000313" key="4">
    <source>
        <dbReference type="Proteomes" id="UP000620124"/>
    </source>
</evidence>
<proteinExistence type="predicted"/>
<sequence>MNPMWGGMPPPLVDSRYEGQMIPPPPGAVMGGQPELHSAFPGFPQSQQHQQPPNWGQGTPWANAGPSWPTPGASWANNTPAPSWANTPGQPSPWHQQQQMPPWAQPGPVMPRQGWGPAPQGAGGASPWGELSGPSTPWGGAWGQPPPQGHADGFSAMAAPPPLESTSGQPSNGMTTTKSGTTYGKLGRANTRRKPEGGRDPRAAMDPAWGAWGEAQGQDPRLAWAQDPHAAWEHHELTRTHSHGQAKSKKKKKRERERANSFSGGWGTPATFDENHLSRRPEDWREGYSPRGISGADISFSSLFRVSRRSSDPNEWIGDNKKRTLATVLMYTGTTREPNISYDLRKSLEDTVYMGRFQPRSHKEMLQPAVMPHVGRMRLVHPRLPWYVDVVAAYHAPGVTLLDVLRTLFEELDRPIAGRDFWNEELGKRERESLTRAFKERCTRRGEYMRDEMARGVKRVDFLGVDCVFVGLIRRNGMWEIKTEGDH</sequence>
<feature type="compositionally biased region" description="Basic and acidic residues" evidence="1">
    <location>
        <begin position="273"/>
        <end position="288"/>
    </location>
</feature>
<comment type="caution">
    <text evidence="3">The sequence shown here is derived from an EMBL/GenBank/DDBJ whole genome shotgun (WGS) entry which is preliminary data.</text>
</comment>
<organism evidence="3 4">
    <name type="scientific">Mycena venus</name>
    <dbReference type="NCBI Taxonomy" id="2733690"/>
    <lineage>
        <taxon>Eukaryota</taxon>
        <taxon>Fungi</taxon>
        <taxon>Dikarya</taxon>
        <taxon>Basidiomycota</taxon>
        <taxon>Agaricomycotina</taxon>
        <taxon>Agaricomycetes</taxon>
        <taxon>Agaricomycetidae</taxon>
        <taxon>Agaricales</taxon>
        <taxon>Marasmiineae</taxon>
        <taxon>Mycenaceae</taxon>
        <taxon>Mycena</taxon>
    </lineage>
</organism>
<dbReference type="Pfam" id="PF20415">
    <property type="entry name" value="DUF6699"/>
    <property type="match status" value="1"/>
</dbReference>
<dbReference type="AlphaFoldDB" id="A0A8H6YWQ3"/>
<feature type="compositionally biased region" description="Basic residues" evidence="1">
    <location>
        <begin position="240"/>
        <end position="255"/>
    </location>
</feature>
<evidence type="ECO:0000259" key="2">
    <source>
        <dbReference type="Pfam" id="PF20415"/>
    </source>
</evidence>
<keyword evidence="4" id="KW-1185">Reference proteome</keyword>
<dbReference type="EMBL" id="JACAZI010000003">
    <property type="protein sequence ID" value="KAF7365706.1"/>
    <property type="molecule type" value="Genomic_DNA"/>
</dbReference>
<feature type="compositionally biased region" description="Polar residues" evidence="1">
    <location>
        <begin position="44"/>
        <end position="57"/>
    </location>
</feature>
<feature type="compositionally biased region" description="Basic and acidic residues" evidence="1">
    <location>
        <begin position="193"/>
        <end position="203"/>
    </location>
</feature>
<feature type="compositionally biased region" description="Polar residues" evidence="1">
    <location>
        <begin position="164"/>
        <end position="182"/>
    </location>
</feature>
<protein>
    <recommendedName>
        <fullName evidence="2">DUF6699 domain-containing protein</fullName>
    </recommendedName>
</protein>
<evidence type="ECO:0000313" key="3">
    <source>
        <dbReference type="EMBL" id="KAF7365706.1"/>
    </source>
</evidence>
<feature type="region of interest" description="Disordered" evidence="1">
    <location>
        <begin position="28"/>
        <end position="207"/>
    </location>
</feature>
<evidence type="ECO:0000256" key="1">
    <source>
        <dbReference type="SAM" id="MobiDB-lite"/>
    </source>
</evidence>
<feature type="region of interest" description="Disordered" evidence="1">
    <location>
        <begin position="237"/>
        <end position="288"/>
    </location>
</feature>
<dbReference type="OrthoDB" id="3265169at2759"/>
<feature type="domain" description="DUF6699" evidence="2">
    <location>
        <begin position="340"/>
        <end position="473"/>
    </location>
</feature>
<gene>
    <name evidence="3" type="ORF">MVEN_00444300</name>
</gene>